<name>A0A392VMR2_9FABA</name>
<keyword evidence="2" id="KW-1185">Reference proteome</keyword>
<evidence type="ECO:0000313" key="1">
    <source>
        <dbReference type="EMBL" id="MCI89177.1"/>
    </source>
</evidence>
<protein>
    <submittedName>
        <fullName evidence="1">Uncharacterized protein</fullName>
    </submittedName>
</protein>
<evidence type="ECO:0000313" key="2">
    <source>
        <dbReference type="Proteomes" id="UP000265520"/>
    </source>
</evidence>
<sequence length="15" mass="1616">MAAFADLAAFSLFLK</sequence>
<comment type="caution">
    <text evidence="1">The sequence shown here is derived from an EMBL/GenBank/DDBJ whole genome shotgun (WGS) entry which is preliminary data.</text>
</comment>
<accession>A0A392VMR2</accession>
<dbReference type="Proteomes" id="UP000265520">
    <property type="component" value="Unassembled WGS sequence"/>
</dbReference>
<proteinExistence type="predicted"/>
<feature type="non-terminal residue" evidence="1">
    <location>
        <position position="15"/>
    </location>
</feature>
<reference evidence="1 2" key="1">
    <citation type="journal article" date="2018" name="Front. Plant Sci.">
        <title>Red Clover (Trifolium pratense) and Zigzag Clover (T. medium) - A Picture of Genomic Similarities and Differences.</title>
        <authorList>
            <person name="Dluhosova J."/>
            <person name="Istvanek J."/>
            <person name="Nedelnik J."/>
            <person name="Repkova J."/>
        </authorList>
    </citation>
    <scope>NUCLEOTIDE SEQUENCE [LARGE SCALE GENOMIC DNA]</scope>
    <source>
        <strain evidence="2">cv. 10/8</strain>
        <tissue evidence="1">Leaf</tissue>
    </source>
</reference>
<organism evidence="1 2">
    <name type="scientific">Trifolium medium</name>
    <dbReference type="NCBI Taxonomy" id="97028"/>
    <lineage>
        <taxon>Eukaryota</taxon>
        <taxon>Viridiplantae</taxon>
        <taxon>Streptophyta</taxon>
        <taxon>Embryophyta</taxon>
        <taxon>Tracheophyta</taxon>
        <taxon>Spermatophyta</taxon>
        <taxon>Magnoliopsida</taxon>
        <taxon>eudicotyledons</taxon>
        <taxon>Gunneridae</taxon>
        <taxon>Pentapetalae</taxon>
        <taxon>rosids</taxon>
        <taxon>fabids</taxon>
        <taxon>Fabales</taxon>
        <taxon>Fabaceae</taxon>
        <taxon>Papilionoideae</taxon>
        <taxon>50 kb inversion clade</taxon>
        <taxon>NPAAA clade</taxon>
        <taxon>Hologalegina</taxon>
        <taxon>IRL clade</taxon>
        <taxon>Trifolieae</taxon>
        <taxon>Trifolium</taxon>
    </lineage>
</organism>
<dbReference type="EMBL" id="LXQA011212863">
    <property type="protein sequence ID" value="MCI89177.1"/>
    <property type="molecule type" value="Genomic_DNA"/>
</dbReference>